<organism evidence="15 16">
    <name type="scientific">Daeguia caeni</name>
    <dbReference type="NCBI Taxonomy" id="439612"/>
    <lineage>
        <taxon>Bacteria</taxon>
        <taxon>Pseudomonadati</taxon>
        <taxon>Pseudomonadota</taxon>
        <taxon>Alphaproteobacteria</taxon>
        <taxon>Hyphomicrobiales</taxon>
        <taxon>Brucellaceae</taxon>
        <taxon>Daeguia</taxon>
    </lineage>
</organism>
<reference evidence="16" key="1">
    <citation type="journal article" date="2019" name="Int. J. Syst. Evol. Microbiol.">
        <title>The Global Catalogue of Microorganisms (GCM) 10K type strain sequencing project: providing services to taxonomists for standard genome sequencing and annotation.</title>
        <authorList>
            <consortium name="The Broad Institute Genomics Platform"/>
            <consortium name="The Broad Institute Genome Sequencing Center for Infectious Disease"/>
            <person name="Wu L."/>
            <person name="Ma J."/>
        </authorList>
    </citation>
    <scope>NUCLEOTIDE SEQUENCE [LARGE SCALE GENOMIC DNA]</scope>
    <source>
        <strain evidence="16">CGMCC 1.15731</strain>
    </source>
</reference>
<feature type="domain" description="Aconitase/3-isopropylmalate dehydratase large subunit alpha/beta/alpha" evidence="13">
    <location>
        <begin position="63"/>
        <end position="522"/>
    </location>
</feature>
<gene>
    <name evidence="15" type="ORF">ACFO1V_13265</name>
</gene>
<evidence type="ECO:0000256" key="12">
    <source>
        <dbReference type="ARBA" id="ARBA00031977"/>
    </source>
</evidence>
<evidence type="ECO:0000313" key="15">
    <source>
        <dbReference type="EMBL" id="MFC4626162.1"/>
    </source>
</evidence>
<evidence type="ECO:0000256" key="11">
    <source>
        <dbReference type="ARBA" id="ARBA00031081"/>
    </source>
</evidence>
<dbReference type="InterPro" id="IPR036008">
    <property type="entry name" value="Aconitase_4Fe-4S_dom"/>
</dbReference>
<comment type="pathway">
    <text evidence="2">Carbohydrate metabolism; tricarboxylic acid cycle; isocitrate from oxaloacetate: step 2/2.</text>
</comment>
<evidence type="ECO:0000256" key="6">
    <source>
        <dbReference type="ARBA" id="ARBA00022485"/>
    </source>
</evidence>
<evidence type="ECO:0000256" key="10">
    <source>
        <dbReference type="ARBA" id="ARBA00023501"/>
    </source>
</evidence>
<dbReference type="EC" id="4.2.1.3" evidence="4"/>
<dbReference type="InterPro" id="IPR015928">
    <property type="entry name" value="Aconitase/3IPM_dehydase_swvl"/>
</dbReference>
<dbReference type="Proteomes" id="UP001596042">
    <property type="component" value="Unassembled WGS sequence"/>
</dbReference>
<evidence type="ECO:0000313" key="16">
    <source>
        <dbReference type="Proteomes" id="UP001596042"/>
    </source>
</evidence>
<dbReference type="Pfam" id="PF00694">
    <property type="entry name" value="Aconitase_C"/>
    <property type="match status" value="1"/>
</dbReference>
<evidence type="ECO:0000259" key="14">
    <source>
        <dbReference type="Pfam" id="PF00694"/>
    </source>
</evidence>
<keyword evidence="8" id="KW-0408">Iron</keyword>
<evidence type="ECO:0000256" key="1">
    <source>
        <dbReference type="ARBA" id="ARBA00001966"/>
    </source>
</evidence>
<comment type="cofactor">
    <cofactor evidence="1">
        <name>[4Fe-4S] cluster</name>
        <dbReference type="ChEBI" id="CHEBI:49883"/>
    </cofactor>
</comment>
<feature type="domain" description="Aconitase A/isopropylmalate dehydratase small subunit swivel" evidence="14">
    <location>
        <begin position="646"/>
        <end position="767"/>
    </location>
</feature>
<dbReference type="InterPro" id="IPR000573">
    <property type="entry name" value="AconitaseA/IPMdHydase_ssu_swvl"/>
</dbReference>
<dbReference type="EMBL" id="JBHSEL010000122">
    <property type="protein sequence ID" value="MFC4626162.1"/>
    <property type="molecule type" value="Genomic_DNA"/>
</dbReference>
<keyword evidence="16" id="KW-1185">Reference proteome</keyword>
<dbReference type="PANTHER" id="PTHR11670">
    <property type="entry name" value="ACONITASE/IRON-RESPONSIVE ELEMENT FAMILY MEMBER"/>
    <property type="match status" value="1"/>
</dbReference>
<evidence type="ECO:0000256" key="8">
    <source>
        <dbReference type="ARBA" id="ARBA00023004"/>
    </source>
</evidence>
<comment type="similarity">
    <text evidence="3">Belongs to the aconitase/IPM isomerase family.</text>
</comment>
<dbReference type="NCBIfam" id="NF006757">
    <property type="entry name" value="PRK09277.1"/>
    <property type="match status" value="1"/>
</dbReference>
<dbReference type="InterPro" id="IPR001030">
    <property type="entry name" value="Acoase/IPM_deHydtase_lsu_aba"/>
</dbReference>
<dbReference type="InterPro" id="IPR018136">
    <property type="entry name" value="Aconitase_4Fe-4S_BS"/>
</dbReference>
<sequence length="838" mass="90122">MMDRNAFARPVPGLDGIREIDLAALTAHWPELAEAPVAILLLAEMLARGDNAEASITALLKGEEDVAFRPARVLMQDYAGLPALLDIAALRGEVAEAGGDPKRIRLSRPVHLVIDHSVMTKATGPGAEAANLMDEYANNGERFQFLKWAEQAFDGLTIVPPGMGIVHQMNMERFTEPVRIWNGWLIPDSLVGTDSHSTMCGGLGTLGWGVGGVEATAVLLDLPVAIPAPVVVGVRLTGKVNPGVQATDLALVLTRFLRERDVVGQIIEFSGEGLASLSVADRATIANMAPEYGATASLFPFDGETANYLEAQGKAEVAERLRAYLRRQPILTTRRKIRYAREFEFDLSSVHLTIAGPKLPHQTTTPSEIAQSFAKVSEHDGVRDGDIVLAAITSCTITANPRTMITAGLLARKANALGLRVKDSIKASFSPGSRKVSAYLAKLGLLSELEAVGFGIAGYGCMTCVGNSGEIDPAIEGAIRAGGLQVCAVLSGNRNFESRIHPAIERNYLMSPAMVVAYALLGSMREDITTSPISPDGITLADIWPEEEAVQAAMAEAQDSVFEPDAAQRHALALWEKLEGKTGPVFPWPENSSFFCKPEPGFVRPQGQFMPLGMPLLVLGDAITTDHISPVGRIAPDSPAGQRLAEMGLQPEAFGAYGARRGNPEIMRMGTFANPRLDNALVKQQGWFTRYIPTDEILTIDAAASLYRQNNIPTVILAGKNYGIGSARDWAAKGTAALGVRAVIAQSFERIHRTNLALVGVLPLQVESWPEGLADHDVCFPFVADAVQPGRSLSLVLINRKNGERVEIVVRCRLDTDFERACWLAGGMQNLARDRLGA</sequence>
<evidence type="ECO:0000256" key="3">
    <source>
        <dbReference type="ARBA" id="ARBA00007185"/>
    </source>
</evidence>
<dbReference type="InterPro" id="IPR015931">
    <property type="entry name" value="Acnase/IPM_dHydase_lsu_aba_1/3"/>
</dbReference>
<evidence type="ECO:0000256" key="7">
    <source>
        <dbReference type="ARBA" id="ARBA00022723"/>
    </source>
</evidence>
<evidence type="ECO:0000256" key="9">
    <source>
        <dbReference type="ARBA" id="ARBA00023014"/>
    </source>
</evidence>
<keyword evidence="9" id="KW-0411">Iron-sulfur</keyword>
<protein>
    <recommendedName>
        <fullName evidence="5">Aconitate hydratase A</fullName>
        <ecNumber evidence="4">4.2.1.3</ecNumber>
    </recommendedName>
    <alternativeName>
        <fullName evidence="12">Iron-responsive protein-like</fullName>
    </alternativeName>
    <alternativeName>
        <fullName evidence="11">RNA-binding protein</fullName>
    </alternativeName>
</protein>
<comment type="catalytic activity">
    <reaction evidence="10">
        <text>citrate = D-threo-isocitrate</text>
        <dbReference type="Rhea" id="RHEA:10336"/>
        <dbReference type="ChEBI" id="CHEBI:15562"/>
        <dbReference type="ChEBI" id="CHEBI:16947"/>
        <dbReference type="EC" id="4.2.1.3"/>
    </reaction>
</comment>
<proteinExistence type="inferred from homology"/>
<keyword evidence="15" id="KW-0456">Lyase</keyword>
<keyword evidence="7" id="KW-0479">Metal-binding</keyword>
<dbReference type="SUPFAM" id="SSF53732">
    <property type="entry name" value="Aconitase iron-sulfur domain"/>
    <property type="match status" value="1"/>
</dbReference>
<comment type="caution">
    <text evidence="15">The sequence shown here is derived from an EMBL/GenBank/DDBJ whole genome shotgun (WGS) entry which is preliminary data.</text>
</comment>
<dbReference type="GO" id="GO:0003994">
    <property type="term" value="F:aconitate hydratase activity"/>
    <property type="evidence" value="ECO:0007669"/>
    <property type="project" value="UniProtKB-EC"/>
</dbReference>
<dbReference type="RefSeq" id="WP_374832638.1">
    <property type="nucleotide sequence ID" value="NZ_JBHEEZ010000017.1"/>
</dbReference>
<dbReference type="Gene3D" id="3.30.499.10">
    <property type="entry name" value="Aconitase, domain 3"/>
    <property type="match status" value="2"/>
</dbReference>
<dbReference type="Pfam" id="PF00330">
    <property type="entry name" value="Aconitase"/>
    <property type="match status" value="1"/>
</dbReference>
<dbReference type="SUPFAM" id="SSF52016">
    <property type="entry name" value="LeuD/IlvD-like"/>
    <property type="match status" value="1"/>
</dbReference>
<evidence type="ECO:0000256" key="5">
    <source>
        <dbReference type="ARBA" id="ARBA00019378"/>
    </source>
</evidence>
<evidence type="ECO:0000256" key="2">
    <source>
        <dbReference type="ARBA" id="ARBA00004717"/>
    </source>
</evidence>
<dbReference type="PRINTS" id="PR00415">
    <property type="entry name" value="ACONITASE"/>
</dbReference>
<dbReference type="PROSITE" id="PS01244">
    <property type="entry name" value="ACONITASE_2"/>
    <property type="match status" value="1"/>
</dbReference>
<accession>A0ABV9H753</accession>
<keyword evidence="6" id="KW-0004">4Fe-4S</keyword>
<dbReference type="InterPro" id="IPR006249">
    <property type="entry name" value="Aconitase/IRP2"/>
</dbReference>
<name>A0ABV9H753_9HYPH</name>
<evidence type="ECO:0000256" key="4">
    <source>
        <dbReference type="ARBA" id="ARBA00012926"/>
    </source>
</evidence>
<evidence type="ECO:0000259" key="13">
    <source>
        <dbReference type="Pfam" id="PF00330"/>
    </source>
</evidence>
<dbReference type="Gene3D" id="3.20.19.10">
    <property type="entry name" value="Aconitase, domain 4"/>
    <property type="match status" value="1"/>
</dbReference>